<gene>
    <name evidence="8" type="ORF">Bequi_02095</name>
</gene>
<keyword evidence="3 7" id="KW-0812">Transmembrane</keyword>
<comment type="caution">
    <text evidence="8">The sequence shown here is derived from an EMBL/GenBank/DDBJ whole genome shotgun (WGS) entry which is preliminary data.</text>
</comment>
<proteinExistence type="predicted"/>
<feature type="transmembrane region" description="Helical" evidence="7">
    <location>
        <begin position="137"/>
        <end position="159"/>
    </location>
</feature>
<evidence type="ECO:0000313" key="9">
    <source>
        <dbReference type="Proteomes" id="UP001203761"/>
    </source>
</evidence>
<evidence type="ECO:0000256" key="5">
    <source>
        <dbReference type="ARBA" id="ARBA00023136"/>
    </source>
</evidence>
<reference evidence="8" key="1">
    <citation type="submission" date="2022-02" db="EMBL/GenBank/DDBJ databases">
        <authorList>
            <person name="Lee M."/>
            <person name="Kim S.-J."/>
            <person name="Jung M.-Y."/>
        </authorList>
    </citation>
    <scope>NUCLEOTIDE SEQUENCE</scope>
    <source>
        <strain evidence="8">JHP9</strain>
    </source>
</reference>
<feature type="transmembrane region" description="Helical" evidence="7">
    <location>
        <begin position="216"/>
        <end position="237"/>
    </location>
</feature>
<evidence type="ECO:0000256" key="6">
    <source>
        <dbReference type="SAM" id="MobiDB-lite"/>
    </source>
</evidence>
<feature type="transmembrane region" description="Helical" evidence="7">
    <location>
        <begin position="186"/>
        <end position="204"/>
    </location>
</feature>
<comment type="subcellular location">
    <subcellularLocation>
        <location evidence="1">Cell membrane</location>
        <topology evidence="1">Multi-pass membrane protein</topology>
    </subcellularLocation>
</comment>
<keyword evidence="5 7" id="KW-0472">Membrane</keyword>
<keyword evidence="9" id="KW-1185">Reference proteome</keyword>
<dbReference type="PANTHER" id="PTHR30213">
    <property type="entry name" value="INNER MEMBRANE PROTEIN YHJD"/>
    <property type="match status" value="1"/>
</dbReference>
<dbReference type="Proteomes" id="UP001203761">
    <property type="component" value="Unassembled WGS sequence"/>
</dbReference>
<evidence type="ECO:0000256" key="1">
    <source>
        <dbReference type="ARBA" id="ARBA00004651"/>
    </source>
</evidence>
<sequence length="364" mass="39306">MTLERPRLSDLAVLDRVRMRMIDIQVWDVAGTMTFYTVLSVLPAAIALVSMLSLLGIEQRTVDAIGSLAREVFPTIDPEPYERTLLALASLDGGWVLVLAGTIGSLLSASNGVAAFHRALHRVYDTREGRPFLRFRTIVLGETIVLMGVVMLMIGILVAGGEASRRIGEYVGIPSAAFELWNLAKWPILLAVLILAVSLAYYLFPNVRLPRYRLMSLGSTVAVLVLFAAAILVGQLAGRLTRVAEIMPALNGAVGILLLIWLANIVIVAGAAIDAETLRARQIAAGIPAWHTLALEPQATHSLEFLAGVAQADEATGRIVYEAARTGRSVRRPRSLRIVDATSPLAVNPPRDRAIRTGDPGDQQ</sequence>
<evidence type="ECO:0000256" key="4">
    <source>
        <dbReference type="ARBA" id="ARBA00022989"/>
    </source>
</evidence>
<dbReference type="Pfam" id="PF03631">
    <property type="entry name" value="Virul_fac_BrkB"/>
    <property type="match status" value="1"/>
</dbReference>
<evidence type="ECO:0000256" key="2">
    <source>
        <dbReference type="ARBA" id="ARBA00022475"/>
    </source>
</evidence>
<feature type="transmembrane region" description="Helical" evidence="7">
    <location>
        <begin position="26"/>
        <end position="52"/>
    </location>
</feature>
<organism evidence="8 9">
    <name type="scientific">Brachybacterium equifaecis</name>
    <dbReference type="NCBI Taxonomy" id="2910770"/>
    <lineage>
        <taxon>Bacteria</taxon>
        <taxon>Bacillati</taxon>
        <taxon>Actinomycetota</taxon>
        <taxon>Actinomycetes</taxon>
        <taxon>Micrococcales</taxon>
        <taxon>Dermabacteraceae</taxon>
        <taxon>Brachybacterium</taxon>
    </lineage>
</organism>
<dbReference type="RefSeq" id="WP_249736347.1">
    <property type="nucleotide sequence ID" value="NZ_JAKNCJ010000001.1"/>
</dbReference>
<evidence type="ECO:0000256" key="3">
    <source>
        <dbReference type="ARBA" id="ARBA00022692"/>
    </source>
</evidence>
<feature type="region of interest" description="Disordered" evidence="6">
    <location>
        <begin position="345"/>
        <end position="364"/>
    </location>
</feature>
<feature type="transmembrane region" description="Helical" evidence="7">
    <location>
        <begin position="95"/>
        <end position="116"/>
    </location>
</feature>
<feature type="transmembrane region" description="Helical" evidence="7">
    <location>
        <begin position="249"/>
        <end position="273"/>
    </location>
</feature>
<keyword evidence="2" id="KW-1003">Cell membrane</keyword>
<dbReference type="EMBL" id="JAKNCJ010000001">
    <property type="protein sequence ID" value="MCL6422192.1"/>
    <property type="molecule type" value="Genomic_DNA"/>
</dbReference>
<name>A0ABT0QX05_9MICO</name>
<dbReference type="InterPro" id="IPR017039">
    <property type="entry name" value="Virul_fac_BrkB"/>
</dbReference>
<dbReference type="PANTHER" id="PTHR30213:SF0">
    <property type="entry name" value="UPF0761 MEMBRANE PROTEIN YIHY"/>
    <property type="match status" value="1"/>
</dbReference>
<keyword evidence="4 7" id="KW-1133">Transmembrane helix</keyword>
<protein>
    <submittedName>
        <fullName evidence="8">YihY/virulence factor BrkB family protein</fullName>
    </submittedName>
</protein>
<accession>A0ABT0QX05</accession>
<evidence type="ECO:0000256" key="7">
    <source>
        <dbReference type="SAM" id="Phobius"/>
    </source>
</evidence>
<evidence type="ECO:0000313" key="8">
    <source>
        <dbReference type="EMBL" id="MCL6422192.1"/>
    </source>
</evidence>